<name>A0ABQ7BKU3_BRACR</name>
<keyword evidence="8" id="KW-0862">Zinc</keyword>
<feature type="region of interest" description="Disordered" evidence="12">
    <location>
        <begin position="558"/>
        <end position="585"/>
    </location>
</feature>
<evidence type="ECO:0000256" key="9">
    <source>
        <dbReference type="ARBA" id="ARBA00022989"/>
    </source>
</evidence>
<dbReference type="EMBL" id="QGKV02001507">
    <property type="protein sequence ID" value="KAF3532770.1"/>
    <property type="molecule type" value="Genomic_DNA"/>
</dbReference>
<dbReference type="Gene3D" id="3.30.40.10">
    <property type="entry name" value="Zinc/RING finger domain, C3HC4 (zinc finger)"/>
    <property type="match status" value="1"/>
</dbReference>
<dbReference type="SUPFAM" id="SSF88633">
    <property type="entry name" value="Positive stranded ssRNA viruses"/>
    <property type="match status" value="1"/>
</dbReference>
<evidence type="ECO:0000256" key="11">
    <source>
        <dbReference type="PROSITE-ProRule" id="PRU00175"/>
    </source>
</evidence>
<dbReference type="CDD" id="cd14422">
    <property type="entry name" value="CUE_RIN3_plant"/>
    <property type="match status" value="1"/>
</dbReference>
<dbReference type="InterPro" id="IPR057992">
    <property type="entry name" value="TPR_SYVN1_N"/>
</dbReference>
<evidence type="ECO:0000256" key="5">
    <source>
        <dbReference type="ARBA" id="ARBA00022723"/>
    </source>
</evidence>
<accession>A0ABQ7BKU3</accession>
<dbReference type="Pfam" id="PF25563">
    <property type="entry name" value="TPR_SYVN1_N"/>
    <property type="match status" value="1"/>
</dbReference>
<dbReference type="CDD" id="cd16455">
    <property type="entry name" value="RING-H2_AMFR"/>
    <property type="match status" value="1"/>
</dbReference>
<evidence type="ECO:0000256" key="2">
    <source>
        <dbReference type="ARBA" id="ARBA00004906"/>
    </source>
</evidence>
<evidence type="ECO:0000313" key="17">
    <source>
        <dbReference type="Proteomes" id="UP000266723"/>
    </source>
</evidence>
<feature type="domain" description="CUE" evidence="15">
    <location>
        <begin position="594"/>
        <end position="634"/>
    </location>
</feature>
<dbReference type="PANTHER" id="PTHR15067">
    <property type="entry name" value="E3 UBIQUITIN-PROTEIN LIGASE RNF8"/>
    <property type="match status" value="1"/>
</dbReference>
<keyword evidence="17" id="KW-1185">Reference proteome</keyword>
<feature type="transmembrane region" description="Helical" evidence="13">
    <location>
        <begin position="338"/>
        <end position="357"/>
    </location>
</feature>
<dbReference type="Proteomes" id="UP000266723">
    <property type="component" value="Unassembled WGS sequence"/>
</dbReference>
<keyword evidence="7" id="KW-0833">Ubl conjugation pathway</keyword>
<feature type="transmembrane region" description="Helical" evidence="13">
    <location>
        <begin position="311"/>
        <end position="332"/>
    </location>
</feature>
<proteinExistence type="predicted"/>
<gene>
    <name evidence="16" type="ORF">DY000_02038300</name>
</gene>
<feature type="compositionally biased region" description="Gly residues" evidence="12">
    <location>
        <begin position="569"/>
        <end position="579"/>
    </location>
</feature>
<evidence type="ECO:0000256" key="12">
    <source>
        <dbReference type="SAM" id="MobiDB-lite"/>
    </source>
</evidence>
<protein>
    <recommendedName>
        <fullName evidence="18">RING-type domain-containing protein</fullName>
    </recommendedName>
</protein>
<keyword evidence="10 13" id="KW-0472">Membrane</keyword>
<keyword evidence="4 13" id="KW-0812">Transmembrane</keyword>
<evidence type="ECO:0000313" key="16">
    <source>
        <dbReference type="EMBL" id="KAF3532770.1"/>
    </source>
</evidence>
<dbReference type="Gene3D" id="1.10.8.10">
    <property type="entry name" value="DNA helicase RuvA subunit, C-terminal domain"/>
    <property type="match status" value="1"/>
</dbReference>
<evidence type="ECO:0000259" key="14">
    <source>
        <dbReference type="PROSITE" id="PS50089"/>
    </source>
</evidence>
<dbReference type="PROSITE" id="PS50089">
    <property type="entry name" value="ZF_RING_2"/>
    <property type="match status" value="1"/>
</dbReference>
<feature type="region of interest" description="Disordered" evidence="12">
    <location>
        <begin position="469"/>
        <end position="491"/>
    </location>
</feature>
<dbReference type="InterPro" id="IPR003892">
    <property type="entry name" value="CUE"/>
</dbReference>
<feature type="transmembrane region" description="Helical" evidence="13">
    <location>
        <begin position="163"/>
        <end position="183"/>
    </location>
</feature>
<evidence type="ECO:0000259" key="15">
    <source>
        <dbReference type="PROSITE" id="PS51140"/>
    </source>
</evidence>
<keyword evidence="3" id="KW-0808">Transferase</keyword>
<dbReference type="Pfam" id="PF13639">
    <property type="entry name" value="zf-RING_2"/>
    <property type="match status" value="1"/>
</dbReference>
<feature type="transmembrane region" description="Helical" evidence="13">
    <location>
        <begin position="12"/>
        <end position="39"/>
    </location>
</feature>
<evidence type="ECO:0000256" key="8">
    <source>
        <dbReference type="ARBA" id="ARBA00022833"/>
    </source>
</evidence>
<keyword evidence="5" id="KW-0479">Metal-binding</keyword>
<sequence length="634" mass="70827">WRNHANTIKLRFWGRSCYLFIMGINYLSVSVASTALSFVGLQVLTELSLDKLISNGMIAKKSISLTDSDHALDLLLASYFTIALLAIFVLNVYILLLLSLKVRVTFFFYLNVLYHERKLKKIRLHATLFFGDLFSVEAKTLVLRLANYIIYKGIFLPLVIPPIIFPGVLWTVWLTVLCTLKMFQALARDRLERLNASPSSTPQTYFRAYSVLFLVLSVDFLWIKLSLMTYSTIGSSVYLLLLFEPCSIAFERPCRYLKAITLALLIHGFQLLDMWINHLAVKNSDCRKSKFLDSMTAGSLLEWKDLLNRHLGFVLDMATLVMALAHFLYIWWLHGLAFPVVDAVLLLYVRALLSVILKRIKGYIKLRIALGSLHAALPDATSEELRAYDDECAICREPMGKAKKLHCNHLFHLGCLRSWLDQGLNEVYSCSTCRKPLFAGRTENEANPRTTEVSSDELLARQLERQNSPGHPLATGLFPADIPNSIESDPSRDLGLDPSWLQAWSGQGVDMAGPSRASRSVGLGRVHMMMRHLASVGESYAQNALDDAAWSLWPMSPSQASTSSATVPPGGGGRTGGGLHLRSVSSGTNESLANILAMAETVREVMPHVPDEIIFQDLQRTNSVAVTVNNLLQM</sequence>
<comment type="caution">
    <text evidence="16">The sequence shown here is derived from an EMBL/GenBank/DDBJ whole genome shotgun (WGS) entry which is preliminary data.</text>
</comment>
<keyword evidence="6 11" id="KW-0863">Zinc-finger</keyword>
<feature type="non-terminal residue" evidence="16">
    <location>
        <position position="1"/>
    </location>
</feature>
<evidence type="ECO:0000256" key="10">
    <source>
        <dbReference type="ARBA" id="ARBA00023136"/>
    </source>
</evidence>
<dbReference type="PROSITE" id="PS51140">
    <property type="entry name" value="CUE"/>
    <property type="match status" value="1"/>
</dbReference>
<evidence type="ECO:0000256" key="3">
    <source>
        <dbReference type="ARBA" id="ARBA00022679"/>
    </source>
</evidence>
<dbReference type="PANTHER" id="PTHR15067:SF4">
    <property type="entry name" value="E3 UBIQUITIN-PROTEIN LIGASE RNF8"/>
    <property type="match status" value="1"/>
</dbReference>
<evidence type="ECO:0008006" key="18">
    <source>
        <dbReference type="Google" id="ProtNLM"/>
    </source>
</evidence>
<dbReference type="InterPro" id="IPR035667">
    <property type="entry name" value="RIN3_plant_CUE"/>
</dbReference>
<organism evidence="16 17">
    <name type="scientific">Brassica cretica</name>
    <name type="common">Mustard</name>
    <dbReference type="NCBI Taxonomy" id="69181"/>
    <lineage>
        <taxon>Eukaryota</taxon>
        <taxon>Viridiplantae</taxon>
        <taxon>Streptophyta</taxon>
        <taxon>Embryophyta</taxon>
        <taxon>Tracheophyta</taxon>
        <taxon>Spermatophyta</taxon>
        <taxon>Magnoliopsida</taxon>
        <taxon>eudicotyledons</taxon>
        <taxon>Gunneridae</taxon>
        <taxon>Pentapetalae</taxon>
        <taxon>rosids</taxon>
        <taxon>malvids</taxon>
        <taxon>Brassicales</taxon>
        <taxon>Brassicaceae</taxon>
        <taxon>Brassiceae</taxon>
        <taxon>Brassica</taxon>
    </lineage>
</organism>
<dbReference type="SUPFAM" id="SSF57850">
    <property type="entry name" value="RING/U-box"/>
    <property type="match status" value="1"/>
</dbReference>
<dbReference type="SMART" id="SM00184">
    <property type="entry name" value="RING"/>
    <property type="match status" value="1"/>
</dbReference>
<evidence type="ECO:0000256" key="6">
    <source>
        <dbReference type="ARBA" id="ARBA00022771"/>
    </source>
</evidence>
<evidence type="ECO:0000256" key="4">
    <source>
        <dbReference type="ARBA" id="ARBA00022692"/>
    </source>
</evidence>
<feature type="domain" description="RING-type" evidence="14">
    <location>
        <begin position="392"/>
        <end position="434"/>
    </location>
</feature>
<keyword evidence="9 13" id="KW-1133">Transmembrane helix</keyword>
<evidence type="ECO:0000256" key="1">
    <source>
        <dbReference type="ARBA" id="ARBA00004141"/>
    </source>
</evidence>
<dbReference type="InterPro" id="IPR013083">
    <property type="entry name" value="Znf_RING/FYVE/PHD"/>
</dbReference>
<feature type="transmembrane region" description="Helical" evidence="13">
    <location>
        <begin position="229"/>
        <end position="250"/>
    </location>
</feature>
<comment type="subcellular location">
    <subcellularLocation>
        <location evidence="1">Membrane</location>
        <topology evidence="1">Multi-pass membrane protein</topology>
    </subcellularLocation>
</comment>
<comment type="pathway">
    <text evidence="2">Protein modification; protein ubiquitination.</text>
</comment>
<dbReference type="Pfam" id="PF02845">
    <property type="entry name" value="CUE"/>
    <property type="match status" value="1"/>
</dbReference>
<evidence type="ECO:0000256" key="7">
    <source>
        <dbReference type="ARBA" id="ARBA00022786"/>
    </source>
</evidence>
<feature type="transmembrane region" description="Helical" evidence="13">
    <location>
        <begin position="74"/>
        <end position="98"/>
    </location>
</feature>
<reference evidence="16 17" key="1">
    <citation type="journal article" date="2020" name="BMC Genomics">
        <title>Intraspecific diversification of the crop wild relative Brassica cretica Lam. using demographic model selection.</title>
        <authorList>
            <person name="Kioukis A."/>
            <person name="Michalopoulou V.A."/>
            <person name="Briers L."/>
            <person name="Pirintsos S."/>
            <person name="Studholme D.J."/>
            <person name="Pavlidis P."/>
            <person name="Sarris P.F."/>
        </authorList>
    </citation>
    <scope>NUCLEOTIDE SEQUENCE [LARGE SCALE GENOMIC DNA]</scope>
    <source>
        <strain evidence="17">cv. PFS-1207/04</strain>
    </source>
</reference>
<evidence type="ECO:0000256" key="13">
    <source>
        <dbReference type="SAM" id="Phobius"/>
    </source>
</evidence>
<dbReference type="InterPro" id="IPR001841">
    <property type="entry name" value="Znf_RING"/>
</dbReference>